<name>A0A7C3LSM2_9BACT</name>
<dbReference type="CDD" id="cd00761">
    <property type="entry name" value="Glyco_tranf_GTA_type"/>
    <property type="match status" value="1"/>
</dbReference>
<dbReference type="InterPro" id="IPR029044">
    <property type="entry name" value="Nucleotide-diphossugar_trans"/>
</dbReference>
<feature type="domain" description="Glycosyltransferase 2-like" evidence="1">
    <location>
        <begin position="7"/>
        <end position="182"/>
    </location>
</feature>
<dbReference type="SUPFAM" id="SSF53448">
    <property type="entry name" value="Nucleotide-diphospho-sugar transferases"/>
    <property type="match status" value="1"/>
</dbReference>
<dbReference type="Pfam" id="PF00535">
    <property type="entry name" value="Glycos_transf_2"/>
    <property type="match status" value="1"/>
</dbReference>
<evidence type="ECO:0000259" key="1">
    <source>
        <dbReference type="Pfam" id="PF00535"/>
    </source>
</evidence>
<keyword evidence="2" id="KW-0808">Transferase</keyword>
<reference evidence="2" key="1">
    <citation type="journal article" date="2020" name="mSystems">
        <title>Genome- and Community-Level Interaction Insights into Carbon Utilization and Element Cycling Functions of Hydrothermarchaeota in Hydrothermal Sediment.</title>
        <authorList>
            <person name="Zhou Z."/>
            <person name="Liu Y."/>
            <person name="Xu W."/>
            <person name="Pan J."/>
            <person name="Luo Z.H."/>
            <person name="Li M."/>
        </authorList>
    </citation>
    <scope>NUCLEOTIDE SEQUENCE [LARGE SCALE GENOMIC DNA]</scope>
    <source>
        <strain evidence="2">SpSt-902</strain>
    </source>
</reference>
<dbReference type="PANTHER" id="PTHR43685">
    <property type="entry name" value="GLYCOSYLTRANSFERASE"/>
    <property type="match status" value="1"/>
</dbReference>
<dbReference type="InterPro" id="IPR001173">
    <property type="entry name" value="Glyco_trans_2-like"/>
</dbReference>
<dbReference type="InterPro" id="IPR050834">
    <property type="entry name" value="Glycosyltransf_2"/>
</dbReference>
<evidence type="ECO:0000313" key="2">
    <source>
        <dbReference type="EMBL" id="HFT93582.1"/>
    </source>
</evidence>
<gene>
    <name evidence="2" type="ORF">ENX03_06545</name>
</gene>
<proteinExistence type="predicted"/>
<protein>
    <submittedName>
        <fullName evidence="2">Glycosyltransferase family 2 protein</fullName>
    </submittedName>
</protein>
<dbReference type="EMBL" id="DTMM01000133">
    <property type="protein sequence ID" value="HFT93582.1"/>
    <property type="molecule type" value="Genomic_DNA"/>
</dbReference>
<organism evidence="2">
    <name type="scientific">Leptospirillum ferriphilum</name>
    <dbReference type="NCBI Taxonomy" id="178606"/>
    <lineage>
        <taxon>Bacteria</taxon>
        <taxon>Pseudomonadati</taxon>
        <taxon>Nitrospirota</taxon>
        <taxon>Nitrospiria</taxon>
        <taxon>Nitrospirales</taxon>
        <taxon>Nitrospiraceae</taxon>
        <taxon>Leptospirillum</taxon>
    </lineage>
</organism>
<dbReference type="PANTHER" id="PTHR43685:SF11">
    <property type="entry name" value="GLYCOSYLTRANSFERASE TAGX-RELATED"/>
    <property type="match status" value="1"/>
</dbReference>
<dbReference type="Gene3D" id="3.90.550.10">
    <property type="entry name" value="Spore Coat Polysaccharide Biosynthesis Protein SpsA, Chain A"/>
    <property type="match status" value="1"/>
</dbReference>
<dbReference type="AlphaFoldDB" id="A0A7C3LSM2"/>
<accession>A0A7C3LSM2</accession>
<comment type="caution">
    <text evidence="2">The sequence shown here is derived from an EMBL/GenBank/DDBJ whole genome shotgun (WGS) entry which is preliminary data.</text>
</comment>
<sequence length="351" mass="41168">MSTPEISVIIPIYREGPLIRDTIESILSQTFSDFEIILVDNNADSETCMHATYYVNKLPQKIRLTQEPTQGIASARNKGFHESRGKFIIFHDGDDISHPERVATQYQYLKEKPDLAFVGSWYDLVSFEKDLVKKNVSETLPAFWAETEIIFNRYFREIFQREKKISLKFPLISSCFFRRDAIIAAGDHDIRLNPRWFEENEFLLRIFESGDGEMLPVSLISYRKHSPLGAKIMKDQMNWVGKTRHLNTFYQILKERYANRPGADKALAELRSNFLRYTSQFLLQHPSANRLGRVALKRAMESAPGNKKALKLLIKSFFPKRFYPRLFWFDNWMTEPLPKEVDERFIQTLFT</sequence>
<dbReference type="GO" id="GO:0016740">
    <property type="term" value="F:transferase activity"/>
    <property type="evidence" value="ECO:0007669"/>
    <property type="project" value="UniProtKB-KW"/>
</dbReference>